<evidence type="ECO:0000313" key="4">
    <source>
        <dbReference type="EMBL" id="MEJ8568156.1"/>
    </source>
</evidence>
<dbReference type="PANTHER" id="PTHR47505:SF1">
    <property type="entry name" value="DNA UTILIZATION PROTEIN YHGH"/>
    <property type="match status" value="1"/>
</dbReference>
<feature type="domain" description="Phosphoribosyltransferase" evidence="2">
    <location>
        <begin position="198"/>
        <end position="245"/>
    </location>
</feature>
<dbReference type="PANTHER" id="PTHR47505">
    <property type="entry name" value="DNA UTILIZATION PROTEIN YHGH"/>
    <property type="match status" value="1"/>
</dbReference>
<dbReference type="AlphaFoldDB" id="A0AAW9REF2"/>
<dbReference type="RefSeq" id="WP_354695474.1">
    <property type="nucleotide sequence ID" value="NZ_JAZHOG010000006.1"/>
</dbReference>
<evidence type="ECO:0000313" key="5">
    <source>
        <dbReference type="Proteomes" id="UP001359886"/>
    </source>
</evidence>
<comment type="similarity">
    <text evidence="1">Belongs to the ComF/GntX family.</text>
</comment>
<dbReference type="CDD" id="cd06223">
    <property type="entry name" value="PRTases_typeI"/>
    <property type="match status" value="1"/>
</dbReference>
<dbReference type="Proteomes" id="UP001359886">
    <property type="component" value="Unassembled WGS sequence"/>
</dbReference>
<evidence type="ECO:0000256" key="1">
    <source>
        <dbReference type="ARBA" id="ARBA00008007"/>
    </source>
</evidence>
<evidence type="ECO:0000259" key="2">
    <source>
        <dbReference type="Pfam" id="PF00156"/>
    </source>
</evidence>
<organism evidence="4 5">
    <name type="scientific">Elongatibacter sediminis</name>
    <dbReference type="NCBI Taxonomy" id="3119006"/>
    <lineage>
        <taxon>Bacteria</taxon>
        <taxon>Pseudomonadati</taxon>
        <taxon>Pseudomonadota</taxon>
        <taxon>Gammaproteobacteria</taxon>
        <taxon>Chromatiales</taxon>
        <taxon>Wenzhouxiangellaceae</taxon>
        <taxon>Elongatibacter</taxon>
    </lineage>
</organism>
<dbReference type="EMBL" id="JAZHOG010000006">
    <property type="protein sequence ID" value="MEJ8568156.1"/>
    <property type="molecule type" value="Genomic_DNA"/>
</dbReference>
<name>A0AAW9REF2_9GAMM</name>
<dbReference type="SUPFAM" id="SSF53271">
    <property type="entry name" value="PRTase-like"/>
    <property type="match status" value="1"/>
</dbReference>
<dbReference type="InterPro" id="IPR051910">
    <property type="entry name" value="ComF/GntX_DNA_util-trans"/>
</dbReference>
<reference evidence="4 5" key="1">
    <citation type="submission" date="2024-02" db="EMBL/GenBank/DDBJ databases">
        <title>A novel Wenzhouxiangellaceae bacterium, isolated from coastal sediments.</title>
        <authorList>
            <person name="Du Z.-J."/>
            <person name="Ye Y.-Q."/>
            <person name="Zhang X.-Y."/>
        </authorList>
    </citation>
    <scope>NUCLEOTIDE SEQUENCE [LARGE SCALE GENOMIC DNA]</scope>
    <source>
        <strain evidence="4 5">CH-27</strain>
    </source>
</reference>
<keyword evidence="5" id="KW-1185">Reference proteome</keyword>
<feature type="domain" description="Double zinc ribbon" evidence="3">
    <location>
        <begin position="19"/>
        <end position="73"/>
    </location>
</feature>
<dbReference type="Gene3D" id="3.40.50.2020">
    <property type="match status" value="1"/>
</dbReference>
<dbReference type="Pfam" id="PF18912">
    <property type="entry name" value="DZR_2"/>
    <property type="match status" value="1"/>
</dbReference>
<dbReference type="Pfam" id="PF00156">
    <property type="entry name" value="Pribosyltran"/>
    <property type="match status" value="1"/>
</dbReference>
<dbReference type="InterPro" id="IPR000836">
    <property type="entry name" value="PRTase_dom"/>
</dbReference>
<dbReference type="InterPro" id="IPR044005">
    <property type="entry name" value="DZR_2"/>
</dbReference>
<evidence type="ECO:0000259" key="3">
    <source>
        <dbReference type="Pfam" id="PF18912"/>
    </source>
</evidence>
<proteinExistence type="inferred from homology"/>
<accession>A0AAW9REF2</accession>
<comment type="caution">
    <text evidence="4">The sequence shown here is derived from an EMBL/GenBank/DDBJ whole genome shotgun (WGS) entry which is preliminary data.</text>
</comment>
<protein>
    <submittedName>
        <fullName evidence="4">ComF family protein</fullName>
    </submittedName>
</protein>
<sequence>MRHPENHPPSTARALAARFLDGLLPPTCLLCGASADSHGLCRPCRTDLPRLAGGCRQCALPGPPPGRLCGACLRRPPGFRSAAAVLAYTYPVDRLVWQFKFRRQLAAGHLLAGELATGLAERITWRPDALVPVPLHFVRRAKRGFNQSELLAWRLGSVLEMPVDCGLLRRARATSAQSGLDLRSRRRNLRGAFRCGGAAGRRIALVDDVLTTGTTLNECARTLLKAGAVEVAAWVVARVPAPWQPRI</sequence>
<gene>
    <name evidence="4" type="ORF">V3330_11005</name>
</gene>
<dbReference type="InterPro" id="IPR029057">
    <property type="entry name" value="PRTase-like"/>
</dbReference>